<gene>
    <name evidence="3" type="ORF">IE81DRAFT_319968</name>
</gene>
<dbReference type="Pfam" id="PF11905">
    <property type="entry name" value="DUF3425"/>
    <property type="match status" value="1"/>
</dbReference>
<evidence type="ECO:0000313" key="4">
    <source>
        <dbReference type="Proteomes" id="UP000245783"/>
    </source>
</evidence>
<dbReference type="InterPro" id="IPR021833">
    <property type="entry name" value="DUF3425"/>
</dbReference>
<name>A0A316WE15_9BASI</name>
<feature type="domain" description="BZIP" evidence="2">
    <location>
        <begin position="140"/>
        <end position="154"/>
    </location>
</feature>
<dbReference type="PANTHER" id="PTHR38116">
    <property type="entry name" value="CHROMOSOME 7, WHOLE GENOME SHOTGUN SEQUENCE"/>
    <property type="match status" value="1"/>
</dbReference>
<proteinExistence type="predicted"/>
<evidence type="ECO:0000256" key="1">
    <source>
        <dbReference type="SAM" id="MobiDB-lite"/>
    </source>
</evidence>
<feature type="compositionally biased region" description="Basic and acidic residues" evidence="1">
    <location>
        <begin position="107"/>
        <end position="117"/>
    </location>
</feature>
<dbReference type="OrthoDB" id="2245989at2759"/>
<dbReference type="Pfam" id="PF00170">
    <property type="entry name" value="bZIP_1"/>
    <property type="match status" value="1"/>
</dbReference>
<feature type="region of interest" description="Disordered" evidence="1">
    <location>
        <begin position="439"/>
        <end position="469"/>
    </location>
</feature>
<dbReference type="InParanoid" id="A0A316WE15"/>
<dbReference type="PROSITE" id="PS00036">
    <property type="entry name" value="BZIP_BASIC"/>
    <property type="match status" value="1"/>
</dbReference>
<dbReference type="EMBL" id="KZ819354">
    <property type="protein sequence ID" value="PWN45675.1"/>
    <property type="molecule type" value="Genomic_DNA"/>
</dbReference>
<accession>A0A316WE15</accession>
<dbReference type="Gene3D" id="1.20.5.170">
    <property type="match status" value="1"/>
</dbReference>
<feature type="region of interest" description="Disordered" evidence="1">
    <location>
        <begin position="31"/>
        <end position="144"/>
    </location>
</feature>
<feature type="compositionally biased region" description="Acidic residues" evidence="1">
    <location>
        <begin position="90"/>
        <end position="106"/>
    </location>
</feature>
<dbReference type="SUPFAM" id="SSF57959">
    <property type="entry name" value="Leucine zipper domain"/>
    <property type="match status" value="1"/>
</dbReference>
<dbReference type="SMART" id="SM00338">
    <property type="entry name" value="BRLZ"/>
    <property type="match status" value="1"/>
</dbReference>
<keyword evidence="4" id="KW-1185">Reference proteome</keyword>
<feature type="compositionally biased region" description="Low complexity" evidence="1">
    <location>
        <begin position="299"/>
        <end position="308"/>
    </location>
</feature>
<dbReference type="GO" id="GO:0003700">
    <property type="term" value="F:DNA-binding transcription factor activity"/>
    <property type="evidence" value="ECO:0007669"/>
    <property type="project" value="InterPro"/>
</dbReference>
<evidence type="ECO:0000313" key="3">
    <source>
        <dbReference type="EMBL" id="PWN45675.1"/>
    </source>
</evidence>
<feature type="compositionally biased region" description="Low complexity" evidence="1">
    <location>
        <begin position="453"/>
        <end position="467"/>
    </location>
</feature>
<dbReference type="InterPro" id="IPR004827">
    <property type="entry name" value="bZIP"/>
</dbReference>
<sequence>MPPTKERRPPCDRFTDASATAISSGFAAVMALGPQPAGPGDKITSHPRSSASGSPDMSPAQASILFPSYCDPAPRPPSTGNRDRSRNLAEEVDGEDDSDADEDEGRDGEVQGDDKPNGRQKVAGNKKRKATGIEASADDRKAQNRIAQREFRQRKQQYIRALEARVELLSSDHDTQVDRLRWALRGLLSENNLLRSMLGNFAGFIGDSMLGGPLQKAGMDRATLEELISTRSEKTMTERWQHWPGAKESEALKQLRLDAKLPPEGLPESSRLPKPRAEEQLDVTAHKNGSASKKRKASAESAQDSSQSSRDKSPPQATNLSDLFSMGPKRAMSPGGSTTLPTQPVPAATTALPSALMTSSEEAGFHFSPRDFGLGGFSATSSSGTSSCLSSFNMGDTDALLAGLFGEGPIASTAVQSRSISSLATAPQDSPFGLAVLDAHKSGDDSRKPEVVSAASSDPSPFAASLPHGHNFDSDFPSERWQYLIHRMNAQRKQFGRHDFIATLPGVDTEKIIKISAADRARLDAATLVPPGRVRSPQEISDVAEAAVQMIYHLNNFQRNRSYALPEIMRHSVIQRKVPHDKLLDAIPFPGVRDNLILKEHEYNIEEVIIGLTEYTRLHGEDPMLMASWELELPFMIQYPELVDELSLINTNRWRSTRHESNIDPSSLISWKAQKRAAKGTGSTF</sequence>
<organism evidence="3 4">
    <name type="scientific">Ceraceosorus guamensis</name>
    <dbReference type="NCBI Taxonomy" id="1522189"/>
    <lineage>
        <taxon>Eukaryota</taxon>
        <taxon>Fungi</taxon>
        <taxon>Dikarya</taxon>
        <taxon>Basidiomycota</taxon>
        <taxon>Ustilaginomycotina</taxon>
        <taxon>Exobasidiomycetes</taxon>
        <taxon>Ceraceosorales</taxon>
        <taxon>Ceraceosoraceae</taxon>
        <taxon>Ceraceosorus</taxon>
    </lineage>
</organism>
<feature type="region of interest" description="Disordered" evidence="1">
    <location>
        <begin position="261"/>
        <end position="346"/>
    </location>
</feature>
<dbReference type="InterPro" id="IPR046347">
    <property type="entry name" value="bZIP_sf"/>
</dbReference>
<protein>
    <recommendedName>
        <fullName evidence="2">BZIP domain-containing protein</fullName>
    </recommendedName>
</protein>
<dbReference type="GeneID" id="37034750"/>
<dbReference type="PANTHER" id="PTHR38116:SF9">
    <property type="entry name" value="BZIP DOMAIN-CONTAINING PROTEIN"/>
    <property type="match status" value="1"/>
</dbReference>
<feature type="compositionally biased region" description="Polar residues" evidence="1">
    <location>
        <begin position="46"/>
        <end position="55"/>
    </location>
</feature>
<dbReference type="CDD" id="cd14688">
    <property type="entry name" value="bZIP_YAP"/>
    <property type="match status" value="1"/>
</dbReference>
<dbReference type="STRING" id="1522189.A0A316WE15"/>
<feature type="compositionally biased region" description="Basic and acidic residues" evidence="1">
    <location>
        <begin position="439"/>
        <end position="450"/>
    </location>
</feature>
<dbReference type="RefSeq" id="XP_025372835.1">
    <property type="nucleotide sequence ID" value="XM_025512880.1"/>
</dbReference>
<dbReference type="AlphaFoldDB" id="A0A316WE15"/>
<dbReference type="Proteomes" id="UP000245783">
    <property type="component" value="Unassembled WGS sequence"/>
</dbReference>
<reference evidence="3 4" key="1">
    <citation type="journal article" date="2018" name="Mol. Biol. Evol.">
        <title>Broad Genomic Sampling Reveals a Smut Pathogenic Ancestry of the Fungal Clade Ustilaginomycotina.</title>
        <authorList>
            <person name="Kijpornyongpan T."/>
            <person name="Mondo S.J."/>
            <person name="Barry K."/>
            <person name="Sandor L."/>
            <person name="Lee J."/>
            <person name="Lipzen A."/>
            <person name="Pangilinan J."/>
            <person name="LaButti K."/>
            <person name="Hainaut M."/>
            <person name="Henrissat B."/>
            <person name="Grigoriev I.V."/>
            <person name="Spatafora J.W."/>
            <person name="Aime M.C."/>
        </authorList>
    </citation>
    <scope>NUCLEOTIDE SEQUENCE [LARGE SCALE GENOMIC DNA]</scope>
    <source>
        <strain evidence="3 4">MCA 4658</strain>
    </source>
</reference>
<evidence type="ECO:0000259" key="2">
    <source>
        <dbReference type="PROSITE" id="PS00036"/>
    </source>
</evidence>